<sequence length="234" mass="26028">MEPLPTKRSKGDYARDTARAAISMVPMAGGPLQVAFEALFSAPIEKRKERWLQQLSEVVVELGARVDELTPERLVQDDVFVTVVMQASQIALRNHQSEKLEALRNAVLNAVLSTIEEDEKFIFLRLIDQLAPVHLRLLKFLDDPGKWMDVHGIGNPGWSMGGVSTVIEHCFPAMAGRREVYDQVIRDLQTEGLVSQGSFAHVTMSGSGMLESRSSPRGRAFLQFITDTALSRQP</sequence>
<reference evidence="1 2" key="1">
    <citation type="journal article" date="2019" name="Int. J. Syst. Evol. Microbiol.">
        <title>The Draft Whole-Genome Sequence of the Antibiotic Producer Empedobacter haloabium ATCC 31962 Provides Indications for Its Taxonomic Reclassification.</title>
        <authorList>
            <person name="Miess H."/>
            <person name="Arlt P."/>
            <person name="Apel A.K."/>
            <person name="Weber T."/>
            <person name="Nieselt K."/>
            <person name="Hanssen F."/>
            <person name="Czemmel S."/>
            <person name="Nahnsen S."/>
            <person name="Gross H."/>
        </authorList>
    </citation>
    <scope>NUCLEOTIDE SEQUENCE [LARGE SCALE GENOMIC DNA]</scope>
    <source>
        <strain evidence="1 2">ATCC 31962</strain>
    </source>
</reference>
<dbReference type="EMBL" id="CP136508">
    <property type="protein sequence ID" value="WUR13903.1"/>
    <property type="molecule type" value="Genomic_DNA"/>
</dbReference>
<proteinExistence type="predicted"/>
<evidence type="ECO:0008006" key="3">
    <source>
        <dbReference type="Google" id="ProtNLM"/>
    </source>
</evidence>
<evidence type="ECO:0000313" key="1">
    <source>
        <dbReference type="EMBL" id="WUR13903.1"/>
    </source>
</evidence>
<evidence type="ECO:0000313" key="2">
    <source>
        <dbReference type="Proteomes" id="UP000321323"/>
    </source>
</evidence>
<dbReference type="Proteomes" id="UP000321323">
    <property type="component" value="Chromosome"/>
</dbReference>
<organism evidence="1 2">
    <name type="scientific">[Empedobacter] haloabium</name>
    <dbReference type="NCBI Taxonomy" id="592317"/>
    <lineage>
        <taxon>Bacteria</taxon>
        <taxon>Pseudomonadati</taxon>
        <taxon>Pseudomonadota</taxon>
        <taxon>Betaproteobacteria</taxon>
        <taxon>Burkholderiales</taxon>
        <taxon>Oxalobacteraceae</taxon>
        <taxon>Telluria group</taxon>
        <taxon>Telluria group incertae sedis</taxon>
    </lineage>
</organism>
<protein>
    <recommendedName>
        <fullName evidence="3">DUF4393 domain-containing protein</fullName>
    </recommendedName>
</protein>
<keyword evidence="2" id="KW-1185">Reference proteome</keyword>
<accession>A0ABZ1UP73</accession>
<gene>
    <name evidence="1" type="ORF">E7V67_002000</name>
</gene>
<name>A0ABZ1UP73_9BURK</name>